<reference evidence="8" key="2">
    <citation type="submission" date="2016-11" db="EMBL/GenBank/DDBJ databases">
        <authorList>
            <person name="Jaros S."/>
            <person name="Januszkiewicz K."/>
            <person name="Wedrychowicz H."/>
        </authorList>
    </citation>
    <scope>NUCLEOTIDE SEQUENCE [LARGE SCALE GENOMIC DNA]</scope>
    <source>
        <strain evidence="8">DSM 27989</strain>
    </source>
</reference>
<dbReference type="InterPro" id="IPR036375">
    <property type="entry name" value="Hemopexin-like_dom_sf"/>
</dbReference>
<dbReference type="Proteomes" id="UP000650994">
    <property type="component" value="Unassembled WGS sequence"/>
</dbReference>
<dbReference type="PRINTS" id="PR00771">
    <property type="entry name" value="ENTEROTOXINA"/>
</dbReference>
<dbReference type="OrthoDB" id="334557at2"/>
<evidence type="ECO:0000313" key="8">
    <source>
        <dbReference type="EMBL" id="SHK90173.1"/>
    </source>
</evidence>
<keyword evidence="10" id="KW-1185">Reference proteome</keyword>
<reference evidence="7" key="1">
    <citation type="journal article" date="2014" name="Int. J. Syst. Evol. Microbiol.">
        <title>Complete genome of a new Firmicutes species belonging to the dominant human colonic microbiota ('Ruminococcus bicirculans') reveals two chromosomes and a selective capacity to utilize plant glucans.</title>
        <authorList>
            <consortium name="NISC Comparative Sequencing Program"/>
            <person name="Wegmann U."/>
            <person name="Louis P."/>
            <person name="Goesmann A."/>
            <person name="Henrissat B."/>
            <person name="Duncan S.H."/>
            <person name="Flint H.J."/>
        </authorList>
    </citation>
    <scope>NUCLEOTIDE SEQUENCE</scope>
    <source>
        <strain evidence="7">CGMCC 1.12707</strain>
    </source>
</reference>
<dbReference type="AlphaFoldDB" id="A0A1M6W8T7"/>
<gene>
    <name evidence="7" type="ORF">GCM10010984_02850</name>
    <name evidence="8" type="ORF">SAMN05443634_104211</name>
</gene>
<evidence type="ECO:0000313" key="9">
    <source>
        <dbReference type="Proteomes" id="UP000184120"/>
    </source>
</evidence>
<evidence type="ECO:0000256" key="2">
    <source>
        <dbReference type="ARBA" id="ARBA00022656"/>
    </source>
</evidence>
<evidence type="ECO:0000313" key="10">
    <source>
        <dbReference type="Proteomes" id="UP000650994"/>
    </source>
</evidence>
<dbReference type="Gene3D" id="2.110.10.10">
    <property type="entry name" value="Hemopexin-like domain"/>
    <property type="match status" value="1"/>
</dbReference>
<keyword evidence="2" id="KW-0800">Toxin</keyword>
<dbReference type="GO" id="GO:0090729">
    <property type="term" value="F:toxin activity"/>
    <property type="evidence" value="ECO:0007669"/>
    <property type="project" value="UniProtKB-KW"/>
</dbReference>
<dbReference type="Proteomes" id="UP000184120">
    <property type="component" value="Unassembled WGS sequence"/>
</dbReference>
<name>A0A1M6W8T7_9FLAO</name>
<proteinExistence type="inferred from homology"/>
<reference evidence="10" key="4">
    <citation type="journal article" date="2019" name="Int. J. Syst. Evol. Microbiol.">
        <title>The Global Catalogue of Microorganisms (GCM) 10K type strain sequencing project: providing services to taxonomists for standard genome sequencing and annotation.</title>
        <authorList>
            <consortium name="The Broad Institute Genomics Platform"/>
            <consortium name="The Broad Institute Genome Sequencing Center for Infectious Disease"/>
            <person name="Wu L."/>
            <person name="Ma J."/>
        </authorList>
    </citation>
    <scope>NUCLEOTIDE SEQUENCE [LARGE SCALE GENOMIC DNA]</scope>
    <source>
        <strain evidence="10">CGMCC 1.12707</strain>
    </source>
</reference>
<organism evidence="8 9">
    <name type="scientific">Chishuiella changwenlii</name>
    <dbReference type="NCBI Taxonomy" id="1434701"/>
    <lineage>
        <taxon>Bacteria</taxon>
        <taxon>Pseudomonadati</taxon>
        <taxon>Bacteroidota</taxon>
        <taxon>Flavobacteriia</taxon>
        <taxon>Flavobacteriales</taxon>
        <taxon>Weeksellaceae</taxon>
        <taxon>Chishuiella</taxon>
    </lineage>
</organism>
<dbReference type="PROSITE" id="PS51257">
    <property type="entry name" value="PROKAR_LIPOPROTEIN"/>
    <property type="match status" value="1"/>
</dbReference>
<keyword evidence="3" id="KW-0732">Signal</keyword>
<comment type="similarity">
    <text evidence="1">Belongs to the enterotoxin A family.</text>
</comment>
<evidence type="ECO:0000256" key="6">
    <source>
        <dbReference type="ARBA" id="ARBA00023157"/>
    </source>
</evidence>
<dbReference type="GO" id="GO:0005615">
    <property type="term" value="C:extracellular space"/>
    <property type="evidence" value="ECO:0007669"/>
    <property type="project" value="InterPro"/>
</dbReference>
<accession>A0A1M6W8T7</accession>
<dbReference type="EMBL" id="BMFL01000002">
    <property type="protein sequence ID" value="GGE88605.1"/>
    <property type="molecule type" value="Genomic_DNA"/>
</dbReference>
<evidence type="ECO:0000256" key="4">
    <source>
        <dbReference type="ARBA" id="ARBA00022861"/>
    </source>
</evidence>
<evidence type="ECO:0000256" key="3">
    <source>
        <dbReference type="ARBA" id="ARBA00022729"/>
    </source>
</evidence>
<reference evidence="9" key="3">
    <citation type="submission" date="2016-11" db="EMBL/GenBank/DDBJ databases">
        <authorList>
            <person name="Varghese N."/>
            <person name="Submissions S."/>
        </authorList>
    </citation>
    <scope>NUCLEOTIDE SEQUENCE [LARGE SCALE GENOMIC DNA]</scope>
    <source>
        <strain evidence="9">DSM 27989</strain>
    </source>
</reference>
<evidence type="ECO:0000313" key="7">
    <source>
        <dbReference type="EMBL" id="GGE88605.1"/>
    </source>
</evidence>
<dbReference type="SUPFAM" id="SSF56399">
    <property type="entry name" value="ADP-ribosylation"/>
    <property type="match status" value="1"/>
</dbReference>
<dbReference type="RefSeq" id="WP_072930709.1">
    <property type="nucleotide sequence ID" value="NZ_BMFL01000002.1"/>
</dbReference>
<protein>
    <submittedName>
        <fullName evidence="8">Heat-labile enterotoxin alpha chain</fullName>
    </submittedName>
</protein>
<dbReference type="Gene3D" id="3.90.210.10">
    <property type="entry name" value="Heat-Labile Enterotoxin, subunit A"/>
    <property type="match status" value="1"/>
</dbReference>
<keyword evidence="6" id="KW-1015">Disulfide bond</keyword>
<keyword evidence="5" id="KW-0843">Virulence</keyword>
<dbReference type="Pfam" id="PF01375">
    <property type="entry name" value="Enterotoxin_a"/>
    <property type="match status" value="1"/>
</dbReference>
<reference evidence="7" key="5">
    <citation type="submission" date="2024-05" db="EMBL/GenBank/DDBJ databases">
        <authorList>
            <person name="Sun Q."/>
            <person name="Zhou Y."/>
        </authorList>
    </citation>
    <scope>NUCLEOTIDE SEQUENCE</scope>
    <source>
        <strain evidence="7">CGMCC 1.12707</strain>
    </source>
</reference>
<sequence length="506" mass="57221">MKKFLLPSIFILLFSCNDEENFITNETESNVSHNNMNRRHNPPPRIVYRAVGVGESPDEIRNGIVAHGVDASRPGILPDISLLNHVRGSSTGNTQDNSGYVATTEIITDAINRIANRYGGNGYIYAIRPSANFIDVDGTLLHYNPYPQEREWAALGRIQFQQIIGWHRIDFGRMGPFERNPEYDARFDLTNAGGVQPQLAGFPEGDPAWCQFPWNAFSIGGGGSWRRSHMNQNKSNDQCSPQRTNQQYAEEYYNLYKNEFLYNKKYIGAAVNFDIYNSAQTSILFNGKNFIIDDNPTKKLIDSPIGFPSTLGKNGLNWSDIDAAASSSSGGKMWIFKGSQCVKIDTKYKNGWFPKYYEGLKPIVEEFKMLAPYPKFSKDIDAAFVVAQKDYFLYFFIKSNEIMIHSDSNIPDALKRPFRNGPITLQTFFNLMGSPVDRSEYFVADIDAATESSNGYNGKKAIITLFKNNRYLEISFDIGSDNILRGDFTDRGFLSEHDKYKKALAL</sequence>
<dbReference type="EMBL" id="FRBH01000004">
    <property type="protein sequence ID" value="SHK90173.1"/>
    <property type="molecule type" value="Genomic_DNA"/>
</dbReference>
<dbReference type="SUPFAM" id="SSF50923">
    <property type="entry name" value="Hemopexin-like domain"/>
    <property type="match status" value="1"/>
</dbReference>
<evidence type="ECO:0000256" key="5">
    <source>
        <dbReference type="ARBA" id="ARBA00023026"/>
    </source>
</evidence>
<keyword evidence="4" id="KW-0260">Enterotoxin</keyword>
<evidence type="ECO:0000256" key="1">
    <source>
        <dbReference type="ARBA" id="ARBA00009092"/>
    </source>
</evidence>
<dbReference type="InterPro" id="IPR001144">
    <property type="entry name" value="Enterotoxin_A"/>
</dbReference>